<reference evidence="5 6" key="1">
    <citation type="submission" date="2018-04" db="EMBL/GenBank/DDBJ databases">
        <title>Camelliibacillus theae gen. nov., sp. nov., isolated from Pu'er tea.</title>
        <authorList>
            <person name="Niu L."/>
        </authorList>
    </citation>
    <scope>NUCLEOTIDE SEQUENCE [LARGE SCALE GENOMIC DNA]</scope>
    <source>
        <strain evidence="5 6">T8</strain>
    </source>
</reference>
<evidence type="ECO:0000313" key="5">
    <source>
        <dbReference type="EMBL" id="PWA13229.1"/>
    </source>
</evidence>
<dbReference type="Proteomes" id="UP000245998">
    <property type="component" value="Unassembled WGS sequence"/>
</dbReference>
<dbReference type="EMBL" id="QCZG01000002">
    <property type="protein sequence ID" value="PWA13229.1"/>
    <property type="molecule type" value="Genomic_DNA"/>
</dbReference>
<name>A0A2U1K7U9_9BACI</name>
<dbReference type="InterPro" id="IPR036388">
    <property type="entry name" value="WH-like_DNA-bd_sf"/>
</dbReference>
<evidence type="ECO:0000256" key="3">
    <source>
        <dbReference type="ARBA" id="ARBA00023163"/>
    </source>
</evidence>
<sequence length="104" mass="11906">MIKSSNNDKELNEETLVTVAQTFKALSDPTRIRILYLLSQRECSVTEIAEQLSLGQSTVSHQLRLLKNLRLVKYKRSGKSLIYSPDDQHVMSMLEQSIHHAVHD</sequence>
<dbReference type="OrthoDB" id="9794330at2"/>
<dbReference type="PANTHER" id="PTHR43132:SF6">
    <property type="entry name" value="HTH-TYPE TRANSCRIPTIONAL REPRESSOR CZRA"/>
    <property type="match status" value="1"/>
</dbReference>
<dbReference type="GO" id="GO:0003677">
    <property type="term" value="F:DNA binding"/>
    <property type="evidence" value="ECO:0007669"/>
    <property type="project" value="UniProtKB-KW"/>
</dbReference>
<dbReference type="InterPro" id="IPR011991">
    <property type="entry name" value="ArsR-like_HTH"/>
</dbReference>
<evidence type="ECO:0000256" key="1">
    <source>
        <dbReference type="ARBA" id="ARBA00023015"/>
    </source>
</evidence>
<accession>A0A2U1K7U9</accession>
<keyword evidence="6" id="KW-1185">Reference proteome</keyword>
<dbReference type="CDD" id="cd00090">
    <property type="entry name" value="HTH_ARSR"/>
    <property type="match status" value="1"/>
</dbReference>
<dbReference type="PANTHER" id="PTHR43132">
    <property type="entry name" value="ARSENICAL RESISTANCE OPERON REPRESSOR ARSR-RELATED"/>
    <property type="match status" value="1"/>
</dbReference>
<dbReference type="InterPro" id="IPR036390">
    <property type="entry name" value="WH_DNA-bd_sf"/>
</dbReference>
<evidence type="ECO:0000313" key="6">
    <source>
        <dbReference type="Proteomes" id="UP000245998"/>
    </source>
</evidence>
<evidence type="ECO:0000256" key="2">
    <source>
        <dbReference type="ARBA" id="ARBA00023125"/>
    </source>
</evidence>
<dbReference type="InterPro" id="IPR001845">
    <property type="entry name" value="HTH_ArsR_DNA-bd_dom"/>
</dbReference>
<dbReference type="Gene3D" id="1.10.10.10">
    <property type="entry name" value="Winged helix-like DNA-binding domain superfamily/Winged helix DNA-binding domain"/>
    <property type="match status" value="1"/>
</dbReference>
<dbReference type="SUPFAM" id="SSF46785">
    <property type="entry name" value="Winged helix' DNA-binding domain"/>
    <property type="match status" value="1"/>
</dbReference>
<feature type="domain" description="HTH arsR-type" evidence="4">
    <location>
        <begin position="11"/>
        <end position="104"/>
    </location>
</feature>
<comment type="caution">
    <text evidence="5">The sequence shown here is derived from an EMBL/GenBank/DDBJ whole genome shotgun (WGS) entry which is preliminary data.</text>
</comment>
<dbReference type="SMART" id="SM00418">
    <property type="entry name" value="HTH_ARSR"/>
    <property type="match status" value="1"/>
</dbReference>
<dbReference type="PROSITE" id="PS50987">
    <property type="entry name" value="HTH_ARSR_2"/>
    <property type="match status" value="1"/>
</dbReference>
<evidence type="ECO:0000259" key="4">
    <source>
        <dbReference type="PROSITE" id="PS50987"/>
    </source>
</evidence>
<dbReference type="PRINTS" id="PR00778">
    <property type="entry name" value="HTHARSR"/>
</dbReference>
<dbReference type="AlphaFoldDB" id="A0A2U1K7U9"/>
<keyword evidence="2" id="KW-0238">DNA-binding</keyword>
<protein>
    <submittedName>
        <fullName evidence="5">Transcriptional regulator</fullName>
    </submittedName>
</protein>
<dbReference type="Pfam" id="PF01022">
    <property type="entry name" value="HTH_5"/>
    <property type="match status" value="1"/>
</dbReference>
<organism evidence="5 6">
    <name type="scientific">Pueribacillus theae</name>
    <dbReference type="NCBI Taxonomy" id="2171751"/>
    <lineage>
        <taxon>Bacteria</taxon>
        <taxon>Bacillati</taxon>
        <taxon>Bacillota</taxon>
        <taxon>Bacilli</taxon>
        <taxon>Bacillales</taxon>
        <taxon>Bacillaceae</taxon>
        <taxon>Pueribacillus</taxon>
    </lineage>
</organism>
<dbReference type="NCBIfam" id="NF033788">
    <property type="entry name" value="HTH_metalloreg"/>
    <property type="match status" value="1"/>
</dbReference>
<keyword evidence="3" id="KW-0804">Transcription</keyword>
<dbReference type="GO" id="GO:0003700">
    <property type="term" value="F:DNA-binding transcription factor activity"/>
    <property type="evidence" value="ECO:0007669"/>
    <property type="project" value="InterPro"/>
</dbReference>
<dbReference type="InterPro" id="IPR051011">
    <property type="entry name" value="Metal_resp_trans_reg"/>
</dbReference>
<dbReference type="RefSeq" id="WP_116553190.1">
    <property type="nucleotide sequence ID" value="NZ_QCZG01000002.1"/>
</dbReference>
<keyword evidence="1" id="KW-0805">Transcription regulation</keyword>
<proteinExistence type="predicted"/>
<gene>
    <name evidence="5" type="ORF">DCC39_01930</name>
</gene>